<evidence type="ECO:0000259" key="8">
    <source>
        <dbReference type="Pfam" id="PF07393"/>
    </source>
</evidence>
<evidence type="ECO:0000256" key="3">
    <source>
        <dbReference type="ARBA" id="ARBA00022448"/>
    </source>
</evidence>
<dbReference type="PANTHER" id="PTHR12100:SF0">
    <property type="entry name" value="EXOCYST COMPLEX COMPONENT 5"/>
    <property type="match status" value="1"/>
</dbReference>
<keyword evidence="4" id="KW-0268">Exocytosis</keyword>
<organism evidence="10">
    <name type="scientific">Phallusia mammillata</name>
    <dbReference type="NCBI Taxonomy" id="59560"/>
    <lineage>
        <taxon>Eukaryota</taxon>
        <taxon>Metazoa</taxon>
        <taxon>Chordata</taxon>
        <taxon>Tunicata</taxon>
        <taxon>Ascidiacea</taxon>
        <taxon>Phlebobranchia</taxon>
        <taxon>Ascidiidae</taxon>
        <taxon>Phallusia</taxon>
    </lineage>
</organism>
<evidence type="ECO:0000256" key="5">
    <source>
        <dbReference type="ARBA" id="ARBA00023054"/>
    </source>
</evidence>
<feature type="domain" description="Exocyst complex component Sec10 N-terminal" evidence="9">
    <location>
        <begin position="38"/>
        <end position="143"/>
    </location>
</feature>
<evidence type="ECO:0000259" key="9">
    <source>
        <dbReference type="Pfam" id="PF20667"/>
    </source>
</evidence>
<evidence type="ECO:0000256" key="7">
    <source>
        <dbReference type="SAM" id="Coils"/>
    </source>
</evidence>
<name>A0A6F9DBM9_9ASCI</name>
<dbReference type="Pfam" id="PF20667">
    <property type="entry name" value="Sec10_N"/>
    <property type="match status" value="1"/>
</dbReference>
<accession>A0A6F9DBM9</accession>
<evidence type="ECO:0000313" key="10">
    <source>
        <dbReference type="EMBL" id="CAB3243993.1"/>
    </source>
</evidence>
<dbReference type="GO" id="GO:0006893">
    <property type="term" value="P:Golgi to plasma membrane transport"/>
    <property type="evidence" value="ECO:0007669"/>
    <property type="project" value="TreeGrafter"/>
</dbReference>
<reference evidence="10" key="1">
    <citation type="submission" date="2020-04" db="EMBL/GenBank/DDBJ databases">
        <authorList>
            <person name="Neveu A P."/>
        </authorList>
    </citation>
    <scope>NUCLEOTIDE SEQUENCE</scope>
    <source>
        <tissue evidence="10">Whole embryo</tissue>
    </source>
</reference>
<feature type="coiled-coil region" evidence="7">
    <location>
        <begin position="49"/>
        <end position="87"/>
    </location>
</feature>
<evidence type="ECO:0000256" key="2">
    <source>
        <dbReference type="ARBA" id="ARBA00017524"/>
    </source>
</evidence>
<gene>
    <name evidence="10" type="primary">Exoc5</name>
</gene>
<dbReference type="GO" id="GO:0006887">
    <property type="term" value="P:exocytosis"/>
    <property type="evidence" value="ECO:0007669"/>
    <property type="project" value="UniProtKB-KW"/>
</dbReference>
<evidence type="ECO:0000256" key="1">
    <source>
        <dbReference type="ARBA" id="ARBA00006572"/>
    </source>
</evidence>
<evidence type="ECO:0000256" key="4">
    <source>
        <dbReference type="ARBA" id="ARBA00022483"/>
    </source>
</evidence>
<protein>
    <recommendedName>
        <fullName evidence="2">Exocyst complex component 5</fullName>
    </recommendedName>
    <alternativeName>
        <fullName evidence="6">Exocyst complex component Sec10</fullName>
    </alternativeName>
</protein>
<dbReference type="GO" id="GO:0000145">
    <property type="term" value="C:exocyst"/>
    <property type="evidence" value="ECO:0007669"/>
    <property type="project" value="TreeGrafter"/>
</dbReference>
<dbReference type="AlphaFoldDB" id="A0A6F9DBM9"/>
<dbReference type="InterPro" id="IPR048625">
    <property type="entry name" value="Sec10_N"/>
</dbReference>
<keyword evidence="3" id="KW-0813">Transport</keyword>
<dbReference type="InterPro" id="IPR048627">
    <property type="entry name" value="Sec10_HB"/>
</dbReference>
<dbReference type="Pfam" id="PF07393">
    <property type="entry name" value="Sec10_HB"/>
    <property type="match status" value="1"/>
</dbReference>
<comment type="similarity">
    <text evidence="1">Belongs to the SEC10 family.</text>
</comment>
<dbReference type="PANTHER" id="PTHR12100">
    <property type="entry name" value="SEC10"/>
    <property type="match status" value="1"/>
</dbReference>
<sequence>MASAELFKDPFDPDEYVERLAWRTPGGGTKGGAHGFNPQQLFDEFVAHIAELKQLDGRIQRKVEQLETNLQREARAHSEKVADLQKSNQVAFTHFQSLEDRINYVATKVVHLGDQLEGVNTPRAHAAEALKLMKYFDEFLSDDFKSEVLINPYKVRDAADIVHKLHLIAQELPYTTFAEVKGRIVSKYYAIEQELLNEFKEAHKNNDVQKMKDFADTLSHFKGYQYCIDAFIEESLMDAFYNRNELFNEIINLCVKVHKVIIDVFSSPEQVMGKLVSKIFQTKLSEHVHAKLKEHRNTDPEKYLQHLYMLYGKTVELSVKLSQYKLGSDSNFLNKLTKTIFKPFLESYIDVEEAFLKEKAMLISQRFYDSKNHTKKQLHSGIQDLKAVISDKTNIRFGLSSSSSDGNNSETYLSQELAINLLQETKMGFGRCKTLSSVSVLPANATRIYALLLEYLCKQHIEYAIDLGLLAIPSSDPKTEPNIYFLDVVQQTNTVFHLFEKQFSDTLLPLVSASPKYSDCVQRKKKVRERMEVQLDTGIDRCLSSVIGWMRHILKSEQKKSDFSTDQPPQQQCTNACQSVCKYMKKVTEVIRKALDGNNVDAVLKDFGTRFHRLIYEQLQQYSFSSMGGMMAICDVNEYGKTAHLLNVPFVSSLFDSLHSLCNLLVVAPENLRQVCSGDQFANLDRAVLHTFVQLRSDYRSARLAKNFSQ</sequence>
<feature type="domain" description="Exocyst complex component Sec10-like alpha-helical bundle" evidence="8">
    <location>
        <begin position="158"/>
        <end position="708"/>
    </location>
</feature>
<dbReference type="EMBL" id="LR784965">
    <property type="protein sequence ID" value="CAB3243993.1"/>
    <property type="molecule type" value="mRNA"/>
</dbReference>
<proteinExistence type="evidence at transcript level"/>
<dbReference type="InterPro" id="IPR009976">
    <property type="entry name" value="Sec10-like"/>
</dbReference>
<evidence type="ECO:0000256" key="6">
    <source>
        <dbReference type="ARBA" id="ARBA00031471"/>
    </source>
</evidence>
<keyword evidence="5 7" id="KW-0175">Coiled coil</keyword>